<protein>
    <recommendedName>
        <fullName evidence="1">DUF4015 domain-containing protein</fullName>
    </recommendedName>
</protein>
<dbReference type="Gene3D" id="3.20.20.80">
    <property type="entry name" value="Glycosidases"/>
    <property type="match status" value="1"/>
</dbReference>
<evidence type="ECO:0000313" key="3">
    <source>
        <dbReference type="Proteomes" id="UP000177690"/>
    </source>
</evidence>
<evidence type="ECO:0000259" key="1">
    <source>
        <dbReference type="Pfam" id="PF13200"/>
    </source>
</evidence>
<dbReference type="AlphaFoldDB" id="A0A1G1ZUM2"/>
<feature type="domain" description="DUF4015" evidence="1">
    <location>
        <begin position="66"/>
        <end position="395"/>
    </location>
</feature>
<comment type="caution">
    <text evidence="2">The sequence shown here is derived from an EMBL/GenBank/DDBJ whole genome shotgun (WGS) entry which is preliminary data.</text>
</comment>
<organism evidence="2 3">
    <name type="scientific">Candidatus Harrisonbacteria bacterium RIFCSPLOWO2_02_FULL_41_13b</name>
    <dbReference type="NCBI Taxonomy" id="1798409"/>
    <lineage>
        <taxon>Bacteria</taxon>
        <taxon>Candidatus Harrisoniibacteriota</taxon>
    </lineage>
</organism>
<dbReference type="SUPFAM" id="SSF51445">
    <property type="entry name" value="(Trans)glycosidases"/>
    <property type="match status" value="1"/>
</dbReference>
<dbReference type="EMBL" id="MHJL01000006">
    <property type="protein sequence ID" value="OGY68169.1"/>
    <property type="molecule type" value="Genomic_DNA"/>
</dbReference>
<dbReference type="Proteomes" id="UP000177690">
    <property type="component" value="Unassembled WGS sequence"/>
</dbReference>
<sequence>MRRRLLIFLFFGTLGVAIFLFFVKANEIDVAMIQGLVSDEIKKELPVNADIEPQQPLANPPEYIKAIYLTNWSAGSAKKMVYVLKLMRDTELNAVVIDIKDFSGYVGYNTDLDLPKKYKAVELRIPFLNKMVKQLHDEDIYVIGRISVFQDQRLAIARPDLALQSSSTQAVWKDYKGLTWMDTASQEVWDYNIDIAREILDRGFDEVNFDYIRFASDGKLSDIVHPYWDEKTLKTHIVRNFFRYLREQLPNAKLSADLFGLVTVNTDGLGIGQHLEYALPYFDAIAPMVYPSHYFKNFIGFERPAEHPYEVVKYSLDTAVKRIKKYEANIRAEIGTSTTPMPRIAKLRPWLQDFDLGADYDAAKVLNQIQATYDSASSSPEIFDGWMLWNASNVYTREALENYEPRTENAELRTKNDYE</sequence>
<dbReference type="InterPro" id="IPR017853">
    <property type="entry name" value="GH"/>
</dbReference>
<evidence type="ECO:0000313" key="2">
    <source>
        <dbReference type="EMBL" id="OGY68169.1"/>
    </source>
</evidence>
<dbReference type="STRING" id="1798409.A3I24_00865"/>
<dbReference type="Pfam" id="PF13200">
    <property type="entry name" value="DUF4015"/>
    <property type="match status" value="1"/>
</dbReference>
<gene>
    <name evidence="2" type="ORF">A3I24_00865</name>
</gene>
<name>A0A1G1ZUM2_9BACT</name>
<proteinExistence type="predicted"/>
<reference evidence="2 3" key="1">
    <citation type="journal article" date="2016" name="Nat. Commun.">
        <title>Thousands of microbial genomes shed light on interconnected biogeochemical processes in an aquifer system.</title>
        <authorList>
            <person name="Anantharaman K."/>
            <person name="Brown C.T."/>
            <person name="Hug L.A."/>
            <person name="Sharon I."/>
            <person name="Castelle C.J."/>
            <person name="Probst A.J."/>
            <person name="Thomas B.C."/>
            <person name="Singh A."/>
            <person name="Wilkins M.J."/>
            <person name="Karaoz U."/>
            <person name="Brodie E.L."/>
            <person name="Williams K.H."/>
            <person name="Hubbard S.S."/>
            <person name="Banfield J.F."/>
        </authorList>
    </citation>
    <scope>NUCLEOTIDE SEQUENCE [LARGE SCALE GENOMIC DNA]</scope>
</reference>
<dbReference type="InterPro" id="IPR025275">
    <property type="entry name" value="DUF4015"/>
</dbReference>
<accession>A0A1G1ZUM2</accession>